<evidence type="ECO:0000313" key="2">
    <source>
        <dbReference type="EMBL" id="UWZ35769.1"/>
    </source>
</evidence>
<reference evidence="2" key="1">
    <citation type="submission" date="2021-04" db="EMBL/GenBank/DDBJ databases">
        <title>Biosynthetic gene clusters of Dactylosporangioum roseum.</title>
        <authorList>
            <person name="Hartkoorn R.C."/>
            <person name="Beaudoing E."/>
            <person name="Hot D."/>
            <person name="Moureu S."/>
        </authorList>
    </citation>
    <scope>NUCLEOTIDE SEQUENCE</scope>
    <source>
        <strain evidence="2">NRRL B-16295</strain>
    </source>
</reference>
<name>A0ABY5Z156_9ACTN</name>
<evidence type="ECO:0000256" key="1">
    <source>
        <dbReference type="SAM" id="MobiDB-lite"/>
    </source>
</evidence>
<sequence>MTSPLPGVSDLENRGAGLTSPTVKLSRQYAEMRDGHAPIGHFRARFHIPKHFRGISEAPLGRVHAPAQW</sequence>
<dbReference type="RefSeq" id="WP_260725117.1">
    <property type="nucleotide sequence ID" value="NZ_BAAABS010000051.1"/>
</dbReference>
<dbReference type="EMBL" id="CP073721">
    <property type="protein sequence ID" value="UWZ35769.1"/>
    <property type="molecule type" value="Genomic_DNA"/>
</dbReference>
<accession>A0ABY5Z156</accession>
<protein>
    <submittedName>
        <fullName evidence="2">Uncharacterized protein</fullName>
    </submittedName>
</protein>
<feature type="region of interest" description="Disordered" evidence="1">
    <location>
        <begin position="1"/>
        <end position="20"/>
    </location>
</feature>
<organism evidence="2 3">
    <name type="scientific">Dactylosporangium roseum</name>
    <dbReference type="NCBI Taxonomy" id="47989"/>
    <lineage>
        <taxon>Bacteria</taxon>
        <taxon>Bacillati</taxon>
        <taxon>Actinomycetota</taxon>
        <taxon>Actinomycetes</taxon>
        <taxon>Micromonosporales</taxon>
        <taxon>Micromonosporaceae</taxon>
        <taxon>Dactylosporangium</taxon>
    </lineage>
</organism>
<gene>
    <name evidence="2" type="ORF">Drose_32485</name>
</gene>
<dbReference type="Proteomes" id="UP001058271">
    <property type="component" value="Chromosome"/>
</dbReference>
<keyword evidence="3" id="KW-1185">Reference proteome</keyword>
<evidence type="ECO:0000313" key="3">
    <source>
        <dbReference type="Proteomes" id="UP001058271"/>
    </source>
</evidence>
<proteinExistence type="predicted"/>